<organism evidence="2">
    <name type="scientific">Daucus carota subsp. sativus</name>
    <name type="common">Carrot</name>
    <dbReference type="NCBI Taxonomy" id="79200"/>
    <lineage>
        <taxon>Eukaryota</taxon>
        <taxon>Viridiplantae</taxon>
        <taxon>Streptophyta</taxon>
        <taxon>Embryophyta</taxon>
        <taxon>Tracheophyta</taxon>
        <taxon>Spermatophyta</taxon>
        <taxon>Magnoliopsida</taxon>
        <taxon>eudicotyledons</taxon>
        <taxon>Gunneridae</taxon>
        <taxon>Pentapetalae</taxon>
        <taxon>asterids</taxon>
        <taxon>campanulids</taxon>
        <taxon>Apiales</taxon>
        <taxon>Apiaceae</taxon>
        <taxon>Apioideae</taxon>
        <taxon>Scandiceae</taxon>
        <taxon>Daucinae</taxon>
        <taxon>Daucus</taxon>
        <taxon>Daucus sect. Daucus</taxon>
    </lineage>
</organism>
<dbReference type="PANTHER" id="PTHR31900">
    <property type="entry name" value="F-BOX/RNI SUPERFAMILY PROTEIN-RELATED"/>
    <property type="match status" value="1"/>
</dbReference>
<dbReference type="PANTHER" id="PTHR31900:SF34">
    <property type="entry name" value="EMB|CAB62440.1-RELATED"/>
    <property type="match status" value="1"/>
</dbReference>
<accession>A0A166J4B7</accession>
<sequence>MSVEIPENVKLLRLRVLRLLGVTFSSYESLGKLLLNCPVLEDLAIEECKGLTGNSLSICGSVLKRLTYFGSCVEEFVLRILIDTPRLEKFEILSFTDGDNDILFKENLPFLKIAEIDIYNYGIPRGVDCMFGLLKKINNVKFLTLSDRTMGVLRPDPPGYVNEFIIGHYEFPAFHNLTELVLNIDDYCHETLLDNFLQNSPNLESLKFPQGLVSRLFADYSHRSWGWSQIRVPECLSAHLKTVHIKKFNGINEELAFVKFLLGYGSSLRNVSIEISNLPKDAEARQELLNLQSESTTCKLNLIDEKGTCSQSI</sequence>
<dbReference type="SUPFAM" id="SSF52047">
    <property type="entry name" value="RNI-like"/>
    <property type="match status" value="1"/>
</dbReference>
<feature type="domain" description="FBD" evidence="1">
    <location>
        <begin position="234"/>
        <end position="303"/>
    </location>
</feature>
<dbReference type="Pfam" id="PF24758">
    <property type="entry name" value="LRR_At5g56370"/>
    <property type="match status" value="1"/>
</dbReference>
<gene>
    <name evidence="2" type="ORF">DCAR_004437</name>
</gene>
<dbReference type="SMART" id="SM00579">
    <property type="entry name" value="FBD"/>
    <property type="match status" value="1"/>
</dbReference>
<protein>
    <recommendedName>
        <fullName evidence="1">FBD domain-containing protein</fullName>
    </recommendedName>
</protein>
<evidence type="ECO:0000259" key="1">
    <source>
        <dbReference type="SMART" id="SM00579"/>
    </source>
</evidence>
<comment type="caution">
    <text evidence="2">The sequence shown here is derived from an EMBL/GenBank/DDBJ whole genome shotgun (WGS) entry which is preliminary data.</text>
</comment>
<dbReference type="Gramene" id="KZN11781">
    <property type="protein sequence ID" value="KZN11781"/>
    <property type="gene ID" value="DCAR_004437"/>
</dbReference>
<dbReference type="InterPro" id="IPR055411">
    <property type="entry name" value="LRR_FXL15/At3g58940/PEG3-like"/>
</dbReference>
<dbReference type="EMBL" id="LNRQ01000001">
    <property type="protein sequence ID" value="KZN11781.1"/>
    <property type="molecule type" value="Genomic_DNA"/>
</dbReference>
<evidence type="ECO:0000313" key="2">
    <source>
        <dbReference type="EMBL" id="KZN11781.1"/>
    </source>
</evidence>
<dbReference type="Pfam" id="PF08387">
    <property type="entry name" value="FBD"/>
    <property type="match status" value="1"/>
</dbReference>
<dbReference type="OMA" id="NIDDYCH"/>
<dbReference type="InterPro" id="IPR050232">
    <property type="entry name" value="FBL13/AtMIF1-like"/>
</dbReference>
<name>A0A166J4B7_DAUCS</name>
<dbReference type="AlphaFoldDB" id="A0A166J4B7"/>
<dbReference type="InterPro" id="IPR032675">
    <property type="entry name" value="LRR_dom_sf"/>
</dbReference>
<proteinExistence type="predicted"/>
<dbReference type="InterPro" id="IPR006566">
    <property type="entry name" value="FBD"/>
</dbReference>
<reference evidence="2" key="1">
    <citation type="journal article" date="2016" name="Nat. Genet.">
        <title>A high-quality carrot genome assembly provides new insights into carotenoid accumulation and asterid genome evolution.</title>
        <authorList>
            <person name="Iorizzo M."/>
            <person name="Ellison S."/>
            <person name="Senalik D."/>
            <person name="Zeng P."/>
            <person name="Satapoomin P."/>
            <person name="Huang J."/>
            <person name="Bowman M."/>
            <person name="Iovene M."/>
            <person name="Sanseverino W."/>
            <person name="Cavagnaro P."/>
            <person name="Yildiz M."/>
            <person name="Macko-Podgorni A."/>
            <person name="Moranska E."/>
            <person name="Grzebelus E."/>
            <person name="Grzebelus D."/>
            <person name="Ashrafi H."/>
            <person name="Zheng Z."/>
            <person name="Cheng S."/>
            <person name="Spooner D."/>
            <person name="Van Deynze A."/>
            <person name="Simon P."/>
        </authorList>
    </citation>
    <scope>NUCLEOTIDE SEQUENCE [LARGE SCALE GENOMIC DNA]</scope>
    <source>
        <tissue evidence="2">Leaf</tissue>
    </source>
</reference>
<dbReference type="Gene3D" id="3.80.10.10">
    <property type="entry name" value="Ribonuclease Inhibitor"/>
    <property type="match status" value="1"/>
</dbReference>